<proteinExistence type="predicted"/>
<comment type="caution">
    <text evidence="1">The sequence shown here is derived from an EMBL/GenBank/DDBJ whole genome shotgun (WGS) entry which is preliminary data.</text>
</comment>
<keyword evidence="2" id="KW-1185">Reference proteome</keyword>
<gene>
    <name evidence="1" type="ORF">V6N11_011739</name>
</gene>
<sequence length="88" mass="10321">MELVVREELKELLAAEESFLRQKLRVLWIQEGDHNSRFFHSMFAVKQNRQAVRDINNDQGQRLEGIDQIAEEAVNFSRGFLVFGMNLL</sequence>
<dbReference type="Proteomes" id="UP001396334">
    <property type="component" value="Unassembled WGS sequence"/>
</dbReference>
<name>A0ABR2S9Y9_9ROSI</name>
<protein>
    <submittedName>
        <fullName evidence="1">Uncharacterized protein</fullName>
    </submittedName>
</protein>
<reference evidence="1 2" key="1">
    <citation type="journal article" date="2024" name="G3 (Bethesda)">
        <title>Genome assembly of Hibiscus sabdariffa L. provides insights into metabolisms of medicinal natural products.</title>
        <authorList>
            <person name="Kim T."/>
        </authorList>
    </citation>
    <scope>NUCLEOTIDE SEQUENCE [LARGE SCALE GENOMIC DNA]</scope>
    <source>
        <strain evidence="1">TK-2024</strain>
        <tissue evidence="1">Old leaves</tissue>
    </source>
</reference>
<evidence type="ECO:0000313" key="1">
    <source>
        <dbReference type="EMBL" id="KAK9021769.1"/>
    </source>
</evidence>
<accession>A0ABR2S9Y9</accession>
<dbReference type="EMBL" id="JBBPBN010000016">
    <property type="protein sequence ID" value="KAK9021769.1"/>
    <property type="molecule type" value="Genomic_DNA"/>
</dbReference>
<evidence type="ECO:0000313" key="2">
    <source>
        <dbReference type="Proteomes" id="UP001396334"/>
    </source>
</evidence>
<organism evidence="1 2">
    <name type="scientific">Hibiscus sabdariffa</name>
    <name type="common">roselle</name>
    <dbReference type="NCBI Taxonomy" id="183260"/>
    <lineage>
        <taxon>Eukaryota</taxon>
        <taxon>Viridiplantae</taxon>
        <taxon>Streptophyta</taxon>
        <taxon>Embryophyta</taxon>
        <taxon>Tracheophyta</taxon>
        <taxon>Spermatophyta</taxon>
        <taxon>Magnoliopsida</taxon>
        <taxon>eudicotyledons</taxon>
        <taxon>Gunneridae</taxon>
        <taxon>Pentapetalae</taxon>
        <taxon>rosids</taxon>
        <taxon>malvids</taxon>
        <taxon>Malvales</taxon>
        <taxon>Malvaceae</taxon>
        <taxon>Malvoideae</taxon>
        <taxon>Hibiscus</taxon>
    </lineage>
</organism>